<evidence type="ECO:0000313" key="7">
    <source>
        <dbReference type="Proteomes" id="UP000750711"/>
    </source>
</evidence>
<evidence type="ECO:0000256" key="4">
    <source>
        <dbReference type="ARBA" id="ARBA00033751"/>
    </source>
</evidence>
<dbReference type="Pfam" id="PF00753">
    <property type="entry name" value="Lactamase_B"/>
    <property type="match status" value="1"/>
</dbReference>
<dbReference type="Proteomes" id="UP000750711">
    <property type="component" value="Unassembled WGS sequence"/>
</dbReference>
<keyword evidence="7" id="KW-1185">Reference proteome</keyword>
<dbReference type="AlphaFoldDB" id="A0A9P8RS06"/>
<dbReference type="Pfam" id="PF14863">
    <property type="entry name" value="Alkyl_sulf_dimr"/>
    <property type="match status" value="1"/>
</dbReference>
<proteinExistence type="inferred from homology"/>
<dbReference type="Gene3D" id="1.25.40.880">
    <property type="entry name" value="Alkyl sulfatase, dimerisation domain"/>
    <property type="match status" value="1"/>
</dbReference>
<dbReference type="GO" id="GO:0018909">
    <property type="term" value="P:dodecyl sulfate metabolic process"/>
    <property type="evidence" value="ECO:0007669"/>
    <property type="project" value="InterPro"/>
</dbReference>
<evidence type="ECO:0000256" key="1">
    <source>
        <dbReference type="ARBA" id="ARBA00022723"/>
    </source>
</evidence>
<keyword evidence="2" id="KW-0378">Hydrolase</keyword>
<dbReference type="InterPro" id="IPR036527">
    <property type="entry name" value="SCP2_sterol-bd_dom_sf"/>
</dbReference>
<dbReference type="InterPro" id="IPR038536">
    <property type="entry name" value="Alkyl/aryl-sulf_dimr_sf"/>
</dbReference>
<feature type="domain" description="Metallo-beta-lactamase" evidence="5">
    <location>
        <begin position="81"/>
        <end position="310"/>
    </location>
</feature>
<dbReference type="GO" id="GO:0046983">
    <property type="term" value="F:protein dimerization activity"/>
    <property type="evidence" value="ECO:0007669"/>
    <property type="project" value="InterPro"/>
</dbReference>
<dbReference type="Gene3D" id="3.30.1050.10">
    <property type="entry name" value="SCP2 sterol-binding domain"/>
    <property type="match status" value="1"/>
</dbReference>
<gene>
    <name evidence="6" type="ORF">GP486_002105</name>
</gene>
<organism evidence="6 7">
    <name type="scientific">Trichoglossum hirsutum</name>
    <dbReference type="NCBI Taxonomy" id="265104"/>
    <lineage>
        <taxon>Eukaryota</taxon>
        <taxon>Fungi</taxon>
        <taxon>Dikarya</taxon>
        <taxon>Ascomycota</taxon>
        <taxon>Pezizomycotina</taxon>
        <taxon>Geoglossomycetes</taxon>
        <taxon>Geoglossales</taxon>
        <taxon>Geoglossaceae</taxon>
        <taxon>Trichoglossum</taxon>
    </lineage>
</organism>
<sequence>MAPSGDQDFDDAGKNLIDGPESVVITDANGNEVWSSNDYSFIDGDAPKTVDSSLWRQSKLLCKKGLYQVTGPIFQVRGFDLSNITIVQFKDDDGSDGVIVIDPLVSKECAQAAMELYSKHYPWTPKMTKVIIYTHSHIDHYGGALGVLPDGYDGQSGTVRIIAPNGFMEHAVSENVYAGTAMTRRASYMYGDTIPKSPLYQIGTGLGMTPSSGTYSIVRPTETITENTILSIGNLDIHFQLTPGTEAPAEMNFHIIDYGALCMAENATHTMHNIQTLRGALVRDAHVWSKYLDEAIELFASKTEVVFASHHWPQWGMENVRAFLTSQRDLYAYLNDQTLRLLNEGQTGLEIAEDFELPPSLSDQWYNQGYYGSISHNVKAIYNRYMGWFDGNPAHLWELPPVQAGQLYIECFGGVDNLISKAQGYQKDNPRFAATLLSHAVFGSTPTSSSAMNALASVLTDLGYAAECGPWRNFFLVGAYELNNGIQPPTMRAPDAASMMALDLDQLMDTMAIRIDPKKSGTAAFTIYFIVSDNDSKRNPITEKILLTLSNCALTNHYVTDDSLLTPTLTCTLTHAQLVDLVMKTISIGDITNVSGDPSVWDDLMSYLTIPDPAFAIVTPERVAMPR</sequence>
<evidence type="ECO:0000313" key="6">
    <source>
        <dbReference type="EMBL" id="KAH0563329.1"/>
    </source>
</evidence>
<name>A0A9P8RS06_9PEZI</name>
<dbReference type="InterPro" id="IPR029228">
    <property type="entry name" value="Alkyl_sulf_dimr"/>
</dbReference>
<dbReference type="GO" id="GO:0046872">
    <property type="term" value="F:metal ion binding"/>
    <property type="evidence" value="ECO:0007669"/>
    <property type="project" value="UniProtKB-KW"/>
</dbReference>
<evidence type="ECO:0000256" key="3">
    <source>
        <dbReference type="ARBA" id="ARBA00022833"/>
    </source>
</evidence>
<evidence type="ECO:0000256" key="2">
    <source>
        <dbReference type="ARBA" id="ARBA00022801"/>
    </source>
</evidence>
<dbReference type="InterPro" id="IPR052195">
    <property type="entry name" value="Bact_Alkyl/Aryl-Sulfatase"/>
</dbReference>
<dbReference type="SUPFAM" id="SSF56281">
    <property type="entry name" value="Metallo-hydrolase/oxidoreductase"/>
    <property type="match status" value="1"/>
</dbReference>
<dbReference type="InterPro" id="IPR001279">
    <property type="entry name" value="Metallo-B-lactamas"/>
</dbReference>
<dbReference type="InterPro" id="IPR029229">
    <property type="entry name" value="Alkyl_sulf_C"/>
</dbReference>
<dbReference type="InterPro" id="IPR036866">
    <property type="entry name" value="RibonucZ/Hydroxyglut_hydro"/>
</dbReference>
<reference evidence="6" key="1">
    <citation type="submission" date="2021-03" db="EMBL/GenBank/DDBJ databases">
        <title>Comparative genomics and phylogenomic investigation of the class Geoglossomycetes provide insights into ecological specialization and systematics.</title>
        <authorList>
            <person name="Melie T."/>
            <person name="Pirro S."/>
            <person name="Miller A.N."/>
            <person name="Quandt A."/>
        </authorList>
    </citation>
    <scope>NUCLEOTIDE SEQUENCE</scope>
    <source>
        <strain evidence="6">CAQ_001_2017</strain>
    </source>
</reference>
<dbReference type="GO" id="GO:0018741">
    <property type="term" value="F:linear primary-alkylsulfatase activity"/>
    <property type="evidence" value="ECO:0007669"/>
    <property type="project" value="InterPro"/>
</dbReference>
<comment type="caution">
    <text evidence="6">The sequence shown here is derived from an EMBL/GenBank/DDBJ whole genome shotgun (WGS) entry which is preliminary data.</text>
</comment>
<dbReference type="Gene3D" id="3.60.15.30">
    <property type="entry name" value="Metallo-beta-lactamase domain"/>
    <property type="match status" value="1"/>
</dbReference>
<dbReference type="SUPFAM" id="SSF55718">
    <property type="entry name" value="SCP-like"/>
    <property type="match status" value="1"/>
</dbReference>
<dbReference type="PANTHER" id="PTHR43223:SF1">
    <property type="entry name" value="ALKYL_ARYL-SULFATASE BDS1"/>
    <property type="match status" value="1"/>
</dbReference>
<dbReference type="Pfam" id="PF14864">
    <property type="entry name" value="Alkyl_sulf_C"/>
    <property type="match status" value="1"/>
</dbReference>
<protein>
    <recommendedName>
        <fullName evidence="5">Metallo-beta-lactamase domain-containing protein</fullName>
    </recommendedName>
</protein>
<dbReference type="InterPro" id="IPR044097">
    <property type="entry name" value="Bds1/SdsA1_MBL-fold"/>
</dbReference>
<dbReference type="EMBL" id="JAGHQM010000218">
    <property type="protein sequence ID" value="KAH0563329.1"/>
    <property type="molecule type" value="Genomic_DNA"/>
</dbReference>
<comment type="similarity">
    <text evidence="4">Belongs to the metallo-beta-lactamase superfamily. Type III sulfatase family.</text>
</comment>
<dbReference type="PANTHER" id="PTHR43223">
    <property type="entry name" value="ALKYL/ARYL-SULFATASE"/>
    <property type="match status" value="1"/>
</dbReference>
<keyword evidence="1" id="KW-0479">Metal-binding</keyword>
<accession>A0A9P8RS06</accession>
<keyword evidence="3" id="KW-0862">Zinc</keyword>
<evidence type="ECO:0000259" key="5">
    <source>
        <dbReference type="SMART" id="SM00849"/>
    </source>
</evidence>
<dbReference type="SMART" id="SM00849">
    <property type="entry name" value="Lactamase_B"/>
    <property type="match status" value="1"/>
</dbReference>
<dbReference type="CDD" id="cd07710">
    <property type="entry name" value="arylsulfatase_Sdsa1-like_MBL-fold"/>
    <property type="match status" value="1"/>
</dbReference>